<name>A0A927L156_9ACTN</name>
<dbReference type="RefSeq" id="WP_192360303.1">
    <property type="nucleotide sequence ID" value="NZ_CP119182.1"/>
</dbReference>
<organism evidence="1 2">
    <name type="scientific">Streptomyces caniscabiei</name>
    <dbReference type="NCBI Taxonomy" id="2746961"/>
    <lineage>
        <taxon>Bacteria</taxon>
        <taxon>Bacillati</taxon>
        <taxon>Actinomycetota</taxon>
        <taxon>Actinomycetes</taxon>
        <taxon>Kitasatosporales</taxon>
        <taxon>Streptomycetaceae</taxon>
        <taxon>Streptomyces</taxon>
    </lineage>
</organism>
<sequence length="956" mass="102096">MPTVAPLVAAFKRRLVNLPGPVRASGEASNGEPVQVEMRVAGQAVDITSFTMVRDDSGQISLTRGMRAEASQTEAAESRDFQLRNTDGRFNPNVPTGEYFGEIGRNTEVWWSVPDGLGGKSYRLRGEVSDWSQGWEKSGNDVWTDVKVSGILQRLAQGPAADHSVIYQAITDPVAPSVVAYWPCEDPTGSTSLASALASGSRMTWTGTLNLAAYDGFKSSDPLPDLTTATLTGGIARYSDPTAHQIRFLAHIPLEGLSDGKVLCAIDQEQYGGATFWELYYTTTGNTLILRQHDSDGALLGIELTHTVDVRGRHMYISVELVESSTSVTRAIRVTDITSGTVYSATDTAASTQLTRLTRLQFGPASRSAVGPVGTQYLPGVSIGHVTAENAVSATTALGVRLNPIGETAGRRIQRLCAEEGIPFQWIGDLDDTVEMGAQDRQNPLSLMQECVKADGGMLYETLDVLGLGYRTRDSLERQDPALVLSYSGHHLFEVPVPVGDDRYLANKVTVTANGVSATYEETEGRLSTAYPPAGVGPYGPNSDGAGLSLNLAATDVQTLRDHAAWRVRFGTVDEDRFPRISVNLAHPSFVNDPALKQAVLALRQGDRVQIENPPAWLPPDTIDQIILGFEESITHFQHEITLVCAPAAPYNSTGLLDNEDARIDTDGSELVAAVTDSATTVYVAPSAGESCLWTTDTTDMPFDVRAGGEVMSVTACTGVLEDAFSRTSSNSWGSADTGQAWTAAGGVAADYSVGSGYGVHVLSTVDATRRTSIAAVHPDCDFYGSITTSALATGNSLFGAITARMLDSENMYMARLEFTTSNTIVLMLRKLVANVGTDLGSVTVPATHVAGTFIRVRLQCQGTAIKTKAWVAGTVEPPWWDVEATDSSIVAANSLGTRSITVTGNTNGAAVQIRYDDFDVVNPQTFTVTRSVNGCVKAHSAGTDVRLAYPTYLAL</sequence>
<evidence type="ECO:0000313" key="2">
    <source>
        <dbReference type="Proteomes" id="UP000661025"/>
    </source>
</evidence>
<protein>
    <submittedName>
        <fullName evidence="1">Uncharacterized protein</fullName>
    </submittedName>
</protein>
<comment type="caution">
    <text evidence="1">The sequence shown here is derived from an EMBL/GenBank/DDBJ whole genome shotgun (WGS) entry which is preliminary data.</text>
</comment>
<evidence type="ECO:0000313" key="1">
    <source>
        <dbReference type="EMBL" id="MBD9723439.1"/>
    </source>
</evidence>
<proteinExistence type="predicted"/>
<accession>A0A927L156</accession>
<dbReference type="EMBL" id="JACYXT010000003">
    <property type="protein sequence ID" value="MBD9723439.1"/>
    <property type="molecule type" value="Genomic_DNA"/>
</dbReference>
<dbReference type="GeneID" id="79933733"/>
<dbReference type="AlphaFoldDB" id="A0A927L156"/>
<dbReference type="Proteomes" id="UP000661025">
    <property type="component" value="Unassembled WGS sequence"/>
</dbReference>
<reference evidence="1" key="1">
    <citation type="submission" date="2020-09" db="EMBL/GenBank/DDBJ databases">
        <title>Streptomyces canutascabiei sp. nov., which causes potato common scab and is distributed across the world.</title>
        <authorList>
            <person name="Nguyen H.P."/>
            <person name="Weisberg A.J."/>
            <person name="Chang J.H."/>
            <person name="Clarke C.R."/>
        </authorList>
    </citation>
    <scope>NUCLEOTIDE SEQUENCE</scope>
    <source>
        <strain evidence="1">ID-01-6.2a</strain>
    </source>
</reference>
<gene>
    <name evidence="1" type="ORF">IHE70_09315</name>
</gene>